<feature type="domain" description="Aminotransferase class V" evidence="2">
    <location>
        <begin position="26"/>
        <end position="401"/>
    </location>
</feature>
<dbReference type="InterPro" id="IPR015424">
    <property type="entry name" value="PyrdxlP-dep_Trfase"/>
</dbReference>
<evidence type="ECO:0000313" key="3">
    <source>
        <dbReference type="EMBL" id="WPC73052.1"/>
    </source>
</evidence>
<accession>A0ABZ0QA32</accession>
<dbReference type="Gene3D" id="3.40.640.10">
    <property type="entry name" value="Type I PLP-dependent aspartate aminotransferase-like (Major domain)"/>
    <property type="match status" value="1"/>
</dbReference>
<dbReference type="Gene3D" id="3.90.1150.10">
    <property type="entry name" value="Aspartate Aminotransferase, domain 1"/>
    <property type="match status" value="1"/>
</dbReference>
<dbReference type="InterPro" id="IPR015421">
    <property type="entry name" value="PyrdxlP-dep_Trfase_major"/>
</dbReference>
<keyword evidence="4" id="KW-1185">Reference proteome</keyword>
<evidence type="ECO:0000256" key="1">
    <source>
        <dbReference type="ARBA" id="ARBA00022898"/>
    </source>
</evidence>
<keyword evidence="1" id="KW-0663">Pyridoxal phosphate</keyword>
<dbReference type="PANTHER" id="PTHR43586">
    <property type="entry name" value="CYSTEINE DESULFURASE"/>
    <property type="match status" value="1"/>
</dbReference>
<dbReference type="PANTHER" id="PTHR43586:SF21">
    <property type="entry name" value="PYRIDOXAL PHOSPHATE (PLP)-DEPENDENT ASPARTATE AMINOTRANSFERASE SUPERFAMILY"/>
    <property type="match status" value="1"/>
</dbReference>
<evidence type="ECO:0000313" key="4">
    <source>
        <dbReference type="Proteomes" id="UP001304071"/>
    </source>
</evidence>
<name>A0ABZ0QA32_9VIBR</name>
<dbReference type="RefSeq" id="WP_261892861.1">
    <property type="nucleotide sequence ID" value="NZ_AP024895.1"/>
</dbReference>
<sequence>MPFDVVQLREQFAALHQVSDGQPICFLDGPGGTQVPDRVIHRMSDVWVKGNSNLGGAFASSKAITKIVLEARSYCQALLNAPLASNIVFGANMTTLTFSLSRAISRDWHSGDEVIVTELDHYANVSPWKQAAKDRGAIIKQARIDTKEGSLDVPHLLSLINDKTRLVAVSCASNTTGSITHIKPIIETAHRFGAQVYLDAVHFAPHHLIDVQEWDCDFLVCSAYKFFGPQVGIAYVASPWLEIVEPYKVEPAPNVGPARFETGTQSFAQIAGVTGAIDYLASLGGDQGGLRTRLKQAYQDIGDYEQGLSSRFLAELKSLPNVSLIGRSEANHQVRTPTFALRFKGHTPQELAQALGAKNICVWSGHFYAIGLINALGIDQKEGVLRVGCMHYNTESEIERFFAWLRPWLS</sequence>
<dbReference type="InterPro" id="IPR011340">
    <property type="entry name" value="Cys_dSase-rel"/>
</dbReference>
<gene>
    <name evidence="3" type="ORF">R8Z52_13105</name>
</gene>
<organism evidence="3 4">
    <name type="scientific">Vibrio porteresiae DSM 19223</name>
    <dbReference type="NCBI Taxonomy" id="1123496"/>
    <lineage>
        <taxon>Bacteria</taxon>
        <taxon>Pseudomonadati</taxon>
        <taxon>Pseudomonadota</taxon>
        <taxon>Gammaproteobacteria</taxon>
        <taxon>Vibrionales</taxon>
        <taxon>Vibrionaceae</taxon>
        <taxon>Vibrio</taxon>
    </lineage>
</organism>
<dbReference type="NCBIfam" id="TIGR01976">
    <property type="entry name" value="am_tr_V_VC1184"/>
    <property type="match status" value="1"/>
</dbReference>
<dbReference type="Proteomes" id="UP001304071">
    <property type="component" value="Chromosome 1"/>
</dbReference>
<reference evidence="3 4" key="1">
    <citation type="submission" date="2023-11" db="EMBL/GenBank/DDBJ databases">
        <title>Plant-associative lifestyle of Vibrio porteresiae and its evolutionary dynamics.</title>
        <authorList>
            <person name="Rameshkumar N."/>
            <person name="Kirti K."/>
        </authorList>
    </citation>
    <scope>NUCLEOTIDE SEQUENCE [LARGE SCALE GENOMIC DNA]</scope>
    <source>
        <strain evidence="3 4">MSSRF30</strain>
    </source>
</reference>
<dbReference type="SUPFAM" id="SSF53383">
    <property type="entry name" value="PLP-dependent transferases"/>
    <property type="match status" value="1"/>
</dbReference>
<proteinExistence type="predicted"/>
<evidence type="ECO:0000259" key="2">
    <source>
        <dbReference type="Pfam" id="PF00266"/>
    </source>
</evidence>
<dbReference type="Pfam" id="PF00266">
    <property type="entry name" value="Aminotran_5"/>
    <property type="match status" value="1"/>
</dbReference>
<dbReference type="EMBL" id="CP138203">
    <property type="protein sequence ID" value="WPC73052.1"/>
    <property type="molecule type" value="Genomic_DNA"/>
</dbReference>
<dbReference type="InterPro" id="IPR000192">
    <property type="entry name" value="Aminotrans_V_dom"/>
</dbReference>
<dbReference type="InterPro" id="IPR015422">
    <property type="entry name" value="PyrdxlP-dep_Trfase_small"/>
</dbReference>
<protein>
    <submittedName>
        <fullName evidence="3">Cysteine desulfurase-like protein</fullName>
    </submittedName>
</protein>